<dbReference type="SMART" id="SM01321">
    <property type="entry name" value="Y1_Tnp"/>
    <property type="match status" value="1"/>
</dbReference>
<evidence type="ECO:0000313" key="3">
    <source>
        <dbReference type="Proteomes" id="UP000823772"/>
    </source>
</evidence>
<evidence type="ECO:0000259" key="1">
    <source>
        <dbReference type="SMART" id="SM01321"/>
    </source>
</evidence>
<sequence length="312" mass="36248">MKRRLYHICYTSHLEVFCRSYKDYCMMFNCIAQAMLKTQSNLLAYSIMSTHVHIICECFSPSDLVKRIRSSYVQMFNYRYCRRGSLGEESFFCDSLEGRRHVTTAISYVVRNPLHHEVCANPYAYPFSSIGQYFKNTLDSFSTGGGDAVGKVRSRSDIIREKNILPGDVSVSSDSGMIRMDDVVDNVMVEGYFGSYRSFMYGLSRNDYGKWEEEQRDDNVAMEPVTIRTIEPFLSDDEVASILKQNHHWLKEKRITDIELCDAIDKTYIPRVGKSGYAQLTTKEVEVIRKQLLQIFQFRISFKQLDRCLRIP</sequence>
<reference evidence="2" key="2">
    <citation type="journal article" date="2021" name="PeerJ">
        <title>Extensive microbial diversity within the chicken gut microbiome revealed by metagenomics and culture.</title>
        <authorList>
            <person name="Gilroy R."/>
            <person name="Ravi A."/>
            <person name="Getino M."/>
            <person name="Pursley I."/>
            <person name="Horton D.L."/>
            <person name="Alikhan N.F."/>
            <person name="Baker D."/>
            <person name="Gharbi K."/>
            <person name="Hall N."/>
            <person name="Watson M."/>
            <person name="Adriaenssens E.M."/>
            <person name="Foster-Nyarko E."/>
            <person name="Jarju S."/>
            <person name="Secka A."/>
            <person name="Antonio M."/>
            <person name="Oren A."/>
            <person name="Chaudhuri R.R."/>
            <person name="La Ragione R."/>
            <person name="Hildebrand F."/>
            <person name="Pallen M.J."/>
        </authorList>
    </citation>
    <scope>NUCLEOTIDE SEQUENCE</scope>
    <source>
        <strain evidence="2">B3-2255</strain>
    </source>
</reference>
<dbReference type="InterPro" id="IPR002686">
    <property type="entry name" value="Transposase_17"/>
</dbReference>
<dbReference type="AlphaFoldDB" id="A0A9D9NPF5"/>
<dbReference type="PANTHER" id="PTHR34322">
    <property type="entry name" value="TRANSPOSASE, Y1_TNP DOMAIN-CONTAINING"/>
    <property type="match status" value="1"/>
</dbReference>
<reference evidence="2" key="1">
    <citation type="submission" date="2020-10" db="EMBL/GenBank/DDBJ databases">
        <authorList>
            <person name="Gilroy R."/>
        </authorList>
    </citation>
    <scope>NUCLEOTIDE SEQUENCE</scope>
    <source>
        <strain evidence="2">B3-2255</strain>
    </source>
</reference>
<accession>A0A9D9NPF5</accession>
<dbReference type="EMBL" id="JADILY010000001">
    <property type="protein sequence ID" value="MBO8480935.1"/>
    <property type="molecule type" value="Genomic_DNA"/>
</dbReference>
<dbReference type="GO" id="GO:0004803">
    <property type="term" value="F:transposase activity"/>
    <property type="evidence" value="ECO:0007669"/>
    <property type="project" value="InterPro"/>
</dbReference>
<dbReference type="GO" id="GO:0006313">
    <property type="term" value="P:DNA transposition"/>
    <property type="evidence" value="ECO:0007669"/>
    <property type="project" value="InterPro"/>
</dbReference>
<dbReference type="PANTHER" id="PTHR34322:SF2">
    <property type="entry name" value="TRANSPOSASE IS200-LIKE DOMAIN-CONTAINING PROTEIN"/>
    <property type="match status" value="1"/>
</dbReference>
<dbReference type="Proteomes" id="UP000823772">
    <property type="component" value="Unassembled WGS sequence"/>
</dbReference>
<evidence type="ECO:0000313" key="2">
    <source>
        <dbReference type="EMBL" id="MBO8480935.1"/>
    </source>
</evidence>
<gene>
    <name evidence="2" type="ORF">IAC87_00080</name>
</gene>
<dbReference type="SUPFAM" id="SSF143422">
    <property type="entry name" value="Transposase IS200-like"/>
    <property type="match status" value="1"/>
</dbReference>
<dbReference type="GO" id="GO:0003677">
    <property type="term" value="F:DNA binding"/>
    <property type="evidence" value="ECO:0007669"/>
    <property type="project" value="InterPro"/>
</dbReference>
<dbReference type="Gene3D" id="3.30.70.1290">
    <property type="entry name" value="Transposase IS200-like"/>
    <property type="match status" value="1"/>
</dbReference>
<organism evidence="2 3">
    <name type="scientific">Candidatus Merdivivens faecigallinarum</name>
    <dbReference type="NCBI Taxonomy" id="2840871"/>
    <lineage>
        <taxon>Bacteria</taxon>
        <taxon>Pseudomonadati</taxon>
        <taxon>Bacteroidota</taxon>
        <taxon>Bacteroidia</taxon>
        <taxon>Bacteroidales</taxon>
        <taxon>Muribaculaceae</taxon>
        <taxon>Muribaculaceae incertae sedis</taxon>
        <taxon>Candidatus Merdivivens</taxon>
    </lineage>
</organism>
<dbReference type="Pfam" id="PF01797">
    <property type="entry name" value="Y1_Tnp"/>
    <property type="match status" value="1"/>
</dbReference>
<comment type="caution">
    <text evidence="2">The sequence shown here is derived from an EMBL/GenBank/DDBJ whole genome shotgun (WGS) entry which is preliminary data.</text>
</comment>
<protein>
    <submittedName>
        <fullName evidence="2">Transposase</fullName>
    </submittedName>
</protein>
<name>A0A9D9NPF5_9BACT</name>
<dbReference type="InterPro" id="IPR036515">
    <property type="entry name" value="Transposase_17_sf"/>
</dbReference>
<proteinExistence type="predicted"/>
<feature type="domain" description="Transposase IS200-like" evidence="1">
    <location>
        <begin position="1"/>
        <end position="112"/>
    </location>
</feature>